<feature type="transmembrane region" description="Helical" evidence="2">
    <location>
        <begin position="92"/>
        <end position="113"/>
    </location>
</feature>
<keyword evidence="2" id="KW-0472">Membrane</keyword>
<feature type="compositionally biased region" description="Low complexity" evidence="1">
    <location>
        <begin position="62"/>
        <end position="74"/>
    </location>
</feature>
<sequence>MTVGVLHEQQNGKESSGAELPGQMISIAASTIAMAISMTEDESNNEKLTQPSTEDDQPPHASSSFSSSSSSSGSRQRPEIGSFLRKKKTSDIYFVTLVWAIVIVQIWLNFWIVQLLPVPFAVWALKKLVVHFGVLNFVANHCKSWWQLVENFVKERQEALAPRPIRGLGRVMLKLDSKVFLLISLRNLKVCFILFLVCIVHQESVHMIQVTSSLINETVASHPEWAK</sequence>
<feature type="region of interest" description="Disordered" evidence="1">
    <location>
        <begin position="1"/>
        <end position="20"/>
    </location>
</feature>
<feature type="region of interest" description="Disordered" evidence="1">
    <location>
        <begin position="40"/>
        <end position="80"/>
    </location>
</feature>
<dbReference type="Proteomes" id="UP000694555">
    <property type="component" value="Unplaced"/>
</dbReference>
<keyword evidence="2" id="KW-1133">Transmembrane helix</keyword>
<reference evidence="3" key="1">
    <citation type="submission" date="2025-08" db="UniProtKB">
        <authorList>
            <consortium name="Ensembl"/>
        </authorList>
    </citation>
    <scope>IDENTIFICATION</scope>
</reference>
<accession>A0A8C0ARR5</accession>
<evidence type="ECO:0000256" key="2">
    <source>
        <dbReference type="SAM" id="Phobius"/>
    </source>
</evidence>
<keyword evidence="2" id="KW-0812">Transmembrane</keyword>
<evidence type="ECO:0000313" key="4">
    <source>
        <dbReference type="Proteomes" id="UP000694555"/>
    </source>
</evidence>
<protein>
    <submittedName>
        <fullName evidence="3">Uncharacterized protein</fullName>
    </submittedName>
</protein>
<organism evidence="3 4">
    <name type="scientific">Buteo japonicus</name>
    <dbReference type="NCBI Taxonomy" id="224669"/>
    <lineage>
        <taxon>Eukaryota</taxon>
        <taxon>Metazoa</taxon>
        <taxon>Chordata</taxon>
        <taxon>Craniata</taxon>
        <taxon>Vertebrata</taxon>
        <taxon>Euteleostomi</taxon>
        <taxon>Archelosauria</taxon>
        <taxon>Archosauria</taxon>
        <taxon>Dinosauria</taxon>
        <taxon>Saurischia</taxon>
        <taxon>Theropoda</taxon>
        <taxon>Coelurosauria</taxon>
        <taxon>Aves</taxon>
        <taxon>Neognathae</taxon>
        <taxon>Neoaves</taxon>
        <taxon>Telluraves</taxon>
        <taxon>Accipitrimorphae</taxon>
        <taxon>Accipitriformes</taxon>
        <taxon>Accipitridae</taxon>
        <taxon>Accipitrinae</taxon>
        <taxon>Buteo</taxon>
    </lineage>
</organism>
<dbReference type="AlphaFoldDB" id="A0A8C0ARR5"/>
<evidence type="ECO:0000256" key="1">
    <source>
        <dbReference type="SAM" id="MobiDB-lite"/>
    </source>
</evidence>
<name>A0A8C0ARR5_9AVES</name>
<proteinExistence type="predicted"/>
<reference evidence="3" key="2">
    <citation type="submission" date="2025-09" db="UniProtKB">
        <authorList>
            <consortium name="Ensembl"/>
        </authorList>
    </citation>
    <scope>IDENTIFICATION</scope>
</reference>
<evidence type="ECO:0000313" key="3">
    <source>
        <dbReference type="Ensembl" id="ENSBJAP00000006195.1"/>
    </source>
</evidence>
<dbReference type="Ensembl" id="ENSBJAT00000006375.1">
    <property type="protein sequence ID" value="ENSBJAP00000006195.1"/>
    <property type="gene ID" value="ENSBJAG00000004440.1"/>
</dbReference>
<feature type="transmembrane region" description="Helical" evidence="2">
    <location>
        <begin position="179"/>
        <end position="200"/>
    </location>
</feature>
<keyword evidence="4" id="KW-1185">Reference proteome</keyword>